<comment type="similarity">
    <text evidence="1">Belongs to the N-acylglucosamine 2-epimerase family.</text>
</comment>
<gene>
    <name evidence="3" type="ORF">PsB1_0978</name>
</gene>
<dbReference type="EMBL" id="BPFZ01000004">
    <property type="protein sequence ID" value="GIU66824.1"/>
    <property type="molecule type" value="Genomic_DNA"/>
</dbReference>
<accession>A0ABQ4PV00</accession>
<evidence type="ECO:0000256" key="1">
    <source>
        <dbReference type="ARBA" id="ARBA00008558"/>
    </source>
</evidence>
<name>A0ABQ4PV00_9PROT</name>
<reference evidence="3" key="1">
    <citation type="submission" date="2021-05" db="EMBL/GenBank/DDBJ databases">
        <authorList>
            <person name="Tanabe Y."/>
        </authorList>
    </citation>
    <scope>NUCLEOTIDE SEQUENCE</scope>
    <source>
        <strain evidence="3">BOTRYCO-1</strain>
    </source>
</reference>
<evidence type="ECO:0000313" key="4">
    <source>
        <dbReference type="Proteomes" id="UP001161064"/>
    </source>
</evidence>
<keyword evidence="2" id="KW-0413">Isomerase</keyword>
<comment type="caution">
    <text evidence="3">The sequence shown here is derived from an EMBL/GenBank/DDBJ whole genome shotgun (WGS) entry which is preliminary data.</text>
</comment>
<reference evidence="3" key="2">
    <citation type="journal article" date="2023" name="ISME Commun">
        <title>Characterization of a bloom-associated alphaproteobacterial lineage, 'Candidatus Phycosocius': insights into freshwater algal-bacterial interactions.</title>
        <authorList>
            <person name="Tanabe Y."/>
            <person name="Yamaguchi H."/>
            <person name="Yoshida M."/>
            <person name="Kai A."/>
            <person name="Okazaki Y."/>
        </authorList>
    </citation>
    <scope>NUCLEOTIDE SEQUENCE</scope>
    <source>
        <strain evidence="3">BOTRYCO-1</strain>
    </source>
</reference>
<sequence length="382" mass="43181">MFEKHVTQVRNWMFDQALPLWGDVGIDRVHGGYTERLKADGTPDDPGFKRIRVIGRQIYVFSHAFCLGWKPGLALAEHGFHFLVKHAWLGEVGGWARRVTTDGQLMDPTPDLYDNAFALFALAWFHRASGRQDVLSWALKTVEFIEAHMRHPNGIGFMHEKPAVGPRQQNPHMHLLEAALAWLDTQPHPRFETLARKVVTLFETKLFDQANGRLPEYFDEDMVPLNNSSGRITEPGHQLEWAWILGNANRLLAIDTRATTRALIMSAEANGVDPISFATYNQVRNDGLVLDKGSRTWPNTERIKAHIAAYEIFGTDPRGAIGQSLDLLFSNHLNTHLQGTWVDAYDSDWNPCQGPIPTSTLYHVFLAFAEILRVSQLLESNA</sequence>
<dbReference type="InterPro" id="IPR012341">
    <property type="entry name" value="6hp_glycosidase-like_sf"/>
</dbReference>
<dbReference type="InterPro" id="IPR010819">
    <property type="entry name" value="AGE/CE"/>
</dbReference>
<dbReference type="Gene3D" id="1.50.10.10">
    <property type="match status" value="1"/>
</dbReference>
<dbReference type="RefSeq" id="WP_284359464.1">
    <property type="nucleotide sequence ID" value="NZ_BPFZ01000004.1"/>
</dbReference>
<dbReference type="Proteomes" id="UP001161064">
    <property type="component" value="Unassembled WGS sequence"/>
</dbReference>
<evidence type="ECO:0000313" key="3">
    <source>
        <dbReference type="EMBL" id="GIU66824.1"/>
    </source>
</evidence>
<proteinExistence type="inferred from homology"/>
<dbReference type="PANTHER" id="PTHR15108">
    <property type="entry name" value="N-ACYLGLUCOSAMINE-2-EPIMERASE"/>
    <property type="match status" value="1"/>
</dbReference>
<dbReference type="SUPFAM" id="SSF48208">
    <property type="entry name" value="Six-hairpin glycosidases"/>
    <property type="match status" value="1"/>
</dbReference>
<dbReference type="InterPro" id="IPR008928">
    <property type="entry name" value="6-hairpin_glycosidase_sf"/>
</dbReference>
<dbReference type="Pfam" id="PF07221">
    <property type="entry name" value="GlcNAc_2-epim"/>
    <property type="match status" value="1"/>
</dbReference>
<keyword evidence="4" id="KW-1185">Reference proteome</keyword>
<evidence type="ECO:0000256" key="2">
    <source>
        <dbReference type="ARBA" id="ARBA00023235"/>
    </source>
</evidence>
<protein>
    <submittedName>
        <fullName evidence="3">AGE family epimerase/isomerase</fullName>
    </submittedName>
</protein>
<organism evidence="3 4">
    <name type="scientific">Candidatus Phycosocius spiralis</name>
    <dbReference type="NCBI Taxonomy" id="2815099"/>
    <lineage>
        <taxon>Bacteria</taxon>
        <taxon>Pseudomonadati</taxon>
        <taxon>Pseudomonadota</taxon>
        <taxon>Alphaproteobacteria</taxon>
        <taxon>Caulobacterales</taxon>
        <taxon>Caulobacterales incertae sedis</taxon>
        <taxon>Candidatus Phycosocius</taxon>
    </lineage>
</organism>